<dbReference type="InterPro" id="IPR006630">
    <property type="entry name" value="La_HTH"/>
</dbReference>
<evidence type="ECO:0000313" key="4">
    <source>
        <dbReference type="EMBL" id="MES1918446.1"/>
    </source>
</evidence>
<dbReference type="Pfam" id="PF05383">
    <property type="entry name" value="La"/>
    <property type="match status" value="1"/>
</dbReference>
<keyword evidence="5" id="KW-1185">Reference proteome</keyword>
<sequence>MDNNFEEESIFDQKVFLEIFSNLTKRKKKFEKIPKIDFNQINDILQNHFQTNCNKNSQNKLDHNKFCQKDYLLDSKYFNIDKNIIVNNNNDLFQNDNKNIIDHRKNGEDKKIDCSKLIEQNKDFDKTDFIKNAENNENLITTLLPYRFSSTKKLENYLAVFSPYFYLTPIASQFAIINDNINGLVRFHFVKRKEVFSQIKYYFSEKNLKNDEFLRRNADRNGFIKIDLLLEFPCLKFNLVSIDLIKECCVELKELEYFCGYIRSSQFWWKYKAVKLPKRPEANLAYDIPIKLMKDVLMDRLQYKKVNESSFAIFNEKKSKTKFCPFANFVNRNRIGYYDVTSNTNVFLRNLK</sequence>
<accession>A0ABV2AFK2</accession>
<keyword evidence="4" id="KW-0687">Ribonucleoprotein</keyword>
<dbReference type="Gene3D" id="1.10.10.10">
    <property type="entry name" value="Winged helix-like DNA-binding domain superfamily/Winged helix DNA-binding domain"/>
    <property type="match status" value="1"/>
</dbReference>
<dbReference type="SMART" id="SM00715">
    <property type="entry name" value="LA"/>
    <property type="match status" value="1"/>
</dbReference>
<dbReference type="InterPro" id="IPR036388">
    <property type="entry name" value="WH-like_DNA-bd_sf"/>
</dbReference>
<organism evidence="4 5">
    <name type="scientific">Bonamia ostreae</name>
    <dbReference type="NCBI Taxonomy" id="126728"/>
    <lineage>
        <taxon>Eukaryota</taxon>
        <taxon>Sar</taxon>
        <taxon>Rhizaria</taxon>
        <taxon>Endomyxa</taxon>
        <taxon>Ascetosporea</taxon>
        <taxon>Haplosporida</taxon>
        <taxon>Bonamia</taxon>
    </lineage>
</organism>
<dbReference type="Proteomes" id="UP001439008">
    <property type="component" value="Unassembled WGS sequence"/>
</dbReference>
<evidence type="ECO:0000256" key="1">
    <source>
        <dbReference type="ARBA" id="ARBA00022884"/>
    </source>
</evidence>
<evidence type="ECO:0000313" key="5">
    <source>
        <dbReference type="Proteomes" id="UP001439008"/>
    </source>
</evidence>
<evidence type="ECO:0000256" key="2">
    <source>
        <dbReference type="PROSITE-ProRule" id="PRU00332"/>
    </source>
</evidence>
<reference evidence="4 5" key="1">
    <citation type="journal article" date="2024" name="BMC Biol.">
        <title>Comparative genomics of Ascetosporea gives new insight into the evolutionary basis for animal parasitism in Rhizaria.</title>
        <authorList>
            <person name="Hiltunen Thoren M."/>
            <person name="Onut-Brannstrom I."/>
            <person name="Alfjorden A."/>
            <person name="Peckova H."/>
            <person name="Swords F."/>
            <person name="Hooper C."/>
            <person name="Holzer A.S."/>
            <person name="Bass D."/>
            <person name="Burki F."/>
        </authorList>
    </citation>
    <scope>NUCLEOTIDE SEQUENCE [LARGE SCALE GENOMIC DNA]</scope>
    <source>
        <strain evidence="4">20-A016</strain>
    </source>
</reference>
<keyword evidence="1 2" id="KW-0694">RNA-binding</keyword>
<feature type="domain" description="HTH La-type RNA-binding" evidence="3">
    <location>
        <begin position="185"/>
        <end position="274"/>
    </location>
</feature>
<evidence type="ECO:0000259" key="3">
    <source>
        <dbReference type="PROSITE" id="PS50961"/>
    </source>
</evidence>
<dbReference type="InterPro" id="IPR036390">
    <property type="entry name" value="WH_DNA-bd_sf"/>
</dbReference>
<gene>
    <name evidence="4" type="primary">LARP1B</name>
    <name evidence="4" type="ORF">MHBO_000414</name>
</gene>
<dbReference type="SUPFAM" id="SSF46785">
    <property type="entry name" value="Winged helix' DNA-binding domain"/>
    <property type="match status" value="1"/>
</dbReference>
<dbReference type="EMBL" id="JBDODL010000063">
    <property type="protein sequence ID" value="MES1918446.1"/>
    <property type="molecule type" value="Genomic_DNA"/>
</dbReference>
<dbReference type="PROSITE" id="PS50961">
    <property type="entry name" value="HTH_LA"/>
    <property type="match status" value="1"/>
</dbReference>
<dbReference type="GO" id="GO:1990904">
    <property type="term" value="C:ribonucleoprotein complex"/>
    <property type="evidence" value="ECO:0007669"/>
    <property type="project" value="UniProtKB-KW"/>
</dbReference>
<name>A0ABV2AFK2_9EUKA</name>
<proteinExistence type="predicted"/>
<comment type="caution">
    <text evidence="4">The sequence shown here is derived from an EMBL/GenBank/DDBJ whole genome shotgun (WGS) entry which is preliminary data.</text>
</comment>
<protein>
    <submittedName>
        <fullName evidence="4">La ribonucleoprotein domain member 1B</fullName>
    </submittedName>
</protein>